<dbReference type="Gene3D" id="3.40.50.720">
    <property type="entry name" value="NAD(P)-binding Rossmann-like Domain"/>
    <property type="match status" value="1"/>
</dbReference>
<name>A0ABP7XK80_9ACTN</name>
<dbReference type="PANTHER" id="PTHR43677:SF4">
    <property type="entry name" value="QUINONE OXIDOREDUCTASE-LIKE PROTEIN 2"/>
    <property type="match status" value="1"/>
</dbReference>
<proteinExistence type="predicted"/>
<dbReference type="PROSITE" id="PS01162">
    <property type="entry name" value="QOR_ZETA_CRYSTAL"/>
    <property type="match status" value="1"/>
</dbReference>
<keyword evidence="3" id="KW-1185">Reference proteome</keyword>
<dbReference type="InterPro" id="IPR013149">
    <property type="entry name" value="ADH-like_C"/>
</dbReference>
<organism evidence="2 3">
    <name type="scientific">Nocardioides fonticola</name>
    <dbReference type="NCBI Taxonomy" id="450363"/>
    <lineage>
        <taxon>Bacteria</taxon>
        <taxon>Bacillati</taxon>
        <taxon>Actinomycetota</taxon>
        <taxon>Actinomycetes</taxon>
        <taxon>Propionibacteriales</taxon>
        <taxon>Nocardioidaceae</taxon>
        <taxon>Nocardioides</taxon>
    </lineage>
</organism>
<evidence type="ECO:0000313" key="3">
    <source>
        <dbReference type="Proteomes" id="UP001501495"/>
    </source>
</evidence>
<evidence type="ECO:0000313" key="2">
    <source>
        <dbReference type="EMBL" id="GAA4120812.1"/>
    </source>
</evidence>
<dbReference type="SMART" id="SM00829">
    <property type="entry name" value="PKS_ER"/>
    <property type="match status" value="1"/>
</dbReference>
<dbReference type="CDD" id="cd08241">
    <property type="entry name" value="QOR1"/>
    <property type="match status" value="1"/>
</dbReference>
<dbReference type="SUPFAM" id="SSF51735">
    <property type="entry name" value="NAD(P)-binding Rossmann-fold domains"/>
    <property type="match status" value="1"/>
</dbReference>
<feature type="domain" description="Enoyl reductase (ER)" evidence="1">
    <location>
        <begin position="15"/>
        <end position="345"/>
    </location>
</feature>
<reference evidence="3" key="1">
    <citation type="journal article" date="2019" name="Int. J. Syst. Evol. Microbiol.">
        <title>The Global Catalogue of Microorganisms (GCM) 10K type strain sequencing project: providing services to taxonomists for standard genome sequencing and annotation.</title>
        <authorList>
            <consortium name="The Broad Institute Genomics Platform"/>
            <consortium name="The Broad Institute Genome Sequencing Center for Infectious Disease"/>
            <person name="Wu L."/>
            <person name="Ma J."/>
        </authorList>
    </citation>
    <scope>NUCLEOTIDE SEQUENCE [LARGE SCALE GENOMIC DNA]</scope>
    <source>
        <strain evidence="3">JCM 16703</strain>
    </source>
</reference>
<dbReference type="InterPro" id="IPR013154">
    <property type="entry name" value="ADH-like_N"/>
</dbReference>
<dbReference type="Proteomes" id="UP001501495">
    <property type="component" value="Unassembled WGS sequence"/>
</dbReference>
<dbReference type="PANTHER" id="PTHR43677">
    <property type="entry name" value="SHORT-CHAIN DEHYDROGENASE/REDUCTASE"/>
    <property type="match status" value="1"/>
</dbReference>
<dbReference type="SUPFAM" id="SSF50129">
    <property type="entry name" value="GroES-like"/>
    <property type="match status" value="1"/>
</dbReference>
<dbReference type="InterPro" id="IPR051397">
    <property type="entry name" value="Zn-ADH-like_protein"/>
</dbReference>
<dbReference type="Pfam" id="PF08240">
    <property type="entry name" value="ADH_N"/>
    <property type="match status" value="1"/>
</dbReference>
<dbReference type="InterPro" id="IPR036291">
    <property type="entry name" value="NAD(P)-bd_dom_sf"/>
</dbReference>
<dbReference type="InterPro" id="IPR011032">
    <property type="entry name" value="GroES-like_sf"/>
</dbReference>
<dbReference type="InterPro" id="IPR020843">
    <property type="entry name" value="ER"/>
</dbReference>
<dbReference type="Gene3D" id="3.90.180.10">
    <property type="entry name" value="Medium-chain alcohol dehydrogenases, catalytic domain"/>
    <property type="match status" value="1"/>
</dbReference>
<dbReference type="EMBL" id="BAAAZH010000017">
    <property type="protein sequence ID" value="GAA4120812.1"/>
    <property type="molecule type" value="Genomic_DNA"/>
</dbReference>
<sequence length="347" mass="36643">MEQISARAWVATALGDPTAVLEQQTVPVRAPGPGEVRVKVAAFCVNLNDADVVRGRYVMMPLPPPFVPGMESVGVVESAGAGAEHLLGRRVLGIPVFAHGGFAEYAVVDAATTQLVPDWMSDAEAAALHYPFHLGWFALTERARLQPGETLLVHAAAGGVGSAVVQLGKALGARVIATAGGPEKVEFARSLGADVVIDYRNGGFADAVNDATFGHGVDVALDTIGGEVTTETFRCMGMNGRHLIVGYSSDITLDGQPIAMSPALYGNFSLVGVCLVYTNDPLGTRATLGFNWPSRADGQIAHRKLLELIAAGTVRTVVTEEIGFDDLPAAMERQERRETMGRVVVRL</sequence>
<gene>
    <name evidence="2" type="ORF">GCM10022215_24910</name>
</gene>
<dbReference type="Pfam" id="PF00107">
    <property type="entry name" value="ADH_zinc_N"/>
    <property type="match status" value="1"/>
</dbReference>
<accession>A0ABP7XK80</accession>
<protein>
    <submittedName>
        <fullName evidence="2">NADPH:quinone oxidoreductase family protein</fullName>
    </submittedName>
</protein>
<evidence type="ECO:0000259" key="1">
    <source>
        <dbReference type="SMART" id="SM00829"/>
    </source>
</evidence>
<dbReference type="RefSeq" id="WP_344733730.1">
    <property type="nucleotide sequence ID" value="NZ_BAAAZH010000017.1"/>
</dbReference>
<comment type="caution">
    <text evidence="2">The sequence shown here is derived from an EMBL/GenBank/DDBJ whole genome shotgun (WGS) entry which is preliminary data.</text>
</comment>
<dbReference type="InterPro" id="IPR002364">
    <property type="entry name" value="Quin_OxRdtase/zeta-crystal_CS"/>
</dbReference>